<name>A0A0P9FBY4_9CHLR</name>
<sequence>YIVPLFSLGRICPLGIPLGAGYEESLHVACRRSSVRRKDFAALYLHAIMCRSIIAPLVNGDSALEQHL</sequence>
<organism evidence="1 2">
    <name type="scientific">Kouleothrix aurantiaca</name>
    <dbReference type="NCBI Taxonomy" id="186479"/>
    <lineage>
        <taxon>Bacteria</taxon>
        <taxon>Bacillati</taxon>
        <taxon>Chloroflexota</taxon>
        <taxon>Chloroflexia</taxon>
        <taxon>Chloroflexales</taxon>
        <taxon>Roseiflexineae</taxon>
        <taxon>Roseiflexaceae</taxon>
        <taxon>Kouleothrix</taxon>
    </lineage>
</organism>
<comment type="caution">
    <text evidence="1">The sequence shown here is derived from an EMBL/GenBank/DDBJ whole genome shotgun (WGS) entry which is preliminary data.</text>
</comment>
<gene>
    <name evidence="1" type="ORF">SE17_28905</name>
</gene>
<proteinExistence type="predicted"/>
<accession>A0A0P9FBY4</accession>
<keyword evidence="2" id="KW-1185">Reference proteome</keyword>
<dbReference type="AlphaFoldDB" id="A0A0P9FBY4"/>
<dbReference type="EMBL" id="LJCR01001579">
    <property type="protein sequence ID" value="KPV50102.1"/>
    <property type="molecule type" value="Genomic_DNA"/>
</dbReference>
<evidence type="ECO:0000313" key="1">
    <source>
        <dbReference type="EMBL" id="KPV50102.1"/>
    </source>
</evidence>
<protein>
    <submittedName>
        <fullName evidence="1">Uncharacterized protein</fullName>
    </submittedName>
</protein>
<feature type="non-terminal residue" evidence="1">
    <location>
        <position position="1"/>
    </location>
</feature>
<dbReference type="Proteomes" id="UP000050509">
    <property type="component" value="Unassembled WGS sequence"/>
</dbReference>
<reference evidence="1 2" key="1">
    <citation type="submission" date="2015-09" db="EMBL/GenBank/DDBJ databases">
        <title>Draft genome sequence of Kouleothrix aurantiaca JCM 19913.</title>
        <authorList>
            <person name="Hemp J."/>
        </authorList>
    </citation>
    <scope>NUCLEOTIDE SEQUENCE [LARGE SCALE GENOMIC DNA]</scope>
    <source>
        <strain evidence="1 2">COM-B</strain>
    </source>
</reference>
<evidence type="ECO:0000313" key="2">
    <source>
        <dbReference type="Proteomes" id="UP000050509"/>
    </source>
</evidence>